<evidence type="ECO:0000313" key="8">
    <source>
        <dbReference type="EMBL" id="MBS9335181.1"/>
    </source>
</evidence>
<evidence type="ECO:0000256" key="2">
    <source>
        <dbReference type="ARBA" id="ARBA00022475"/>
    </source>
</evidence>
<accession>A0ABS5QPT7</accession>
<feature type="domain" description="ABC3 transporter permease C-terminal" evidence="7">
    <location>
        <begin position="552"/>
        <end position="664"/>
    </location>
</feature>
<feature type="domain" description="ABC3 transporter permease C-terminal" evidence="7">
    <location>
        <begin position="62"/>
        <end position="167"/>
    </location>
</feature>
<gene>
    <name evidence="8" type="ORF">G6R27_03935</name>
</gene>
<protein>
    <submittedName>
        <fullName evidence="8">FtsX-like permease family protein</fullName>
    </submittedName>
</protein>
<evidence type="ECO:0000259" key="7">
    <source>
        <dbReference type="Pfam" id="PF02687"/>
    </source>
</evidence>
<name>A0ABS5QPT7_9LACO</name>
<keyword evidence="5 6" id="KW-0472">Membrane</keyword>
<evidence type="ECO:0000256" key="4">
    <source>
        <dbReference type="ARBA" id="ARBA00022989"/>
    </source>
</evidence>
<dbReference type="EMBL" id="JAAMFI010000002">
    <property type="protein sequence ID" value="MBS9335181.1"/>
    <property type="molecule type" value="Genomic_DNA"/>
</dbReference>
<evidence type="ECO:0000256" key="6">
    <source>
        <dbReference type="PIRNR" id="PIRNR018968"/>
    </source>
</evidence>
<feature type="transmembrane region" description="Helical" evidence="6">
    <location>
        <begin position="100"/>
        <end position="127"/>
    </location>
</feature>
<feature type="transmembrane region" description="Helical" evidence="6">
    <location>
        <begin position="147"/>
        <end position="175"/>
    </location>
</feature>
<evidence type="ECO:0000256" key="3">
    <source>
        <dbReference type="ARBA" id="ARBA00022692"/>
    </source>
</evidence>
<dbReference type="PANTHER" id="PTHR46795">
    <property type="entry name" value="ABC TRANSPORTER PERMEASE-RELATED-RELATED"/>
    <property type="match status" value="1"/>
</dbReference>
<proteinExistence type="inferred from homology"/>
<feature type="transmembrane region" description="Helical" evidence="6">
    <location>
        <begin position="227"/>
        <end position="250"/>
    </location>
</feature>
<feature type="transmembrane region" description="Helical" evidence="6">
    <location>
        <begin position="627"/>
        <end position="657"/>
    </location>
</feature>
<feature type="transmembrane region" description="Helical" evidence="6">
    <location>
        <begin position="543"/>
        <end position="568"/>
    </location>
</feature>
<comment type="caution">
    <text evidence="8">The sequence shown here is derived from an EMBL/GenBank/DDBJ whole genome shotgun (WGS) entry which is preliminary data.</text>
</comment>
<keyword evidence="9" id="KW-1185">Reference proteome</keyword>
<keyword evidence="4 6" id="KW-1133">Transmembrane helix</keyword>
<keyword evidence="3 6" id="KW-0812">Transmembrane</keyword>
<evidence type="ECO:0000256" key="1">
    <source>
        <dbReference type="ARBA" id="ARBA00004651"/>
    </source>
</evidence>
<organism evidence="8 9">
    <name type="scientific">Fructobacillus papyriferae</name>
    <dbReference type="NCBI Taxonomy" id="2713171"/>
    <lineage>
        <taxon>Bacteria</taxon>
        <taxon>Bacillati</taxon>
        <taxon>Bacillota</taxon>
        <taxon>Bacilli</taxon>
        <taxon>Lactobacillales</taxon>
        <taxon>Lactobacillaceae</taxon>
        <taxon>Fructobacillus</taxon>
    </lineage>
</organism>
<dbReference type="PIRSF" id="PIRSF018968">
    <property type="entry name" value="ABC_permease_BceB"/>
    <property type="match status" value="1"/>
</dbReference>
<feature type="transmembrane region" description="Helical" evidence="6">
    <location>
        <begin position="280"/>
        <end position="305"/>
    </location>
</feature>
<dbReference type="InterPro" id="IPR003838">
    <property type="entry name" value="ABC3_permease_C"/>
</dbReference>
<feature type="transmembrane region" description="Helical" evidence="6">
    <location>
        <begin position="21"/>
        <end position="39"/>
    </location>
</feature>
<evidence type="ECO:0000256" key="5">
    <source>
        <dbReference type="ARBA" id="ARBA00023136"/>
    </source>
</evidence>
<reference evidence="8 9" key="1">
    <citation type="submission" date="2020-02" db="EMBL/GenBank/DDBJ databases">
        <title>Fructobacillus sp. isolated from paper mulberry of Taiwan.</title>
        <authorList>
            <person name="Lin S.-T."/>
        </authorList>
    </citation>
    <scope>NUCLEOTIDE SEQUENCE [LARGE SCALE GENOMIC DNA]</scope>
    <source>
        <strain evidence="8 9">M1-10</strain>
    </source>
</reference>
<dbReference type="InterPro" id="IPR027022">
    <property type="entry name" value="ABC_permease_BceB-typ"/>
</dbReference>
<dbReference type="PANTHER" id="PTHR46795:SF3">
    <property type="entry name" value="ABC TRANSPORTER PERMEASE"/>
    <property type="match status" value="1"/>
</dbReference>
<feature type="transmembrane region" description="Helical" evidence="6">
    <location>
        <begin position="196"/>
        <end position="215"/>
    </location>
</feature>
<sequence>MFHFKLAFDSLRKNRESYLPFLLAASTAIALNFLMQLLIDAPGVKSLMMADIVRLLLVLGQVVIGLLSVVIMIYSYSFLRKGKQKEFGLYSILGLKKKDLLKISFIQQGISFVASLLIGLVSGFVFAKLMILLLIKLINGASFKLDFSIPALLFTVAIFTAIFFVLTIVDGVAVYRTKTLDLMKSEKKAANQPKNRWLLFLLGLTALVIGYGLSLTVPTPVKAIKQFFVAALLIIIATYLLFMAASTLVLKALQKKDSYYYQSKHFITVSNMLFRMKQNAVGLASITLLSTMTLVVALTTASMFFGKSSLVNNLFPRTTIVSSTQSSASNHPSFQSIQGSAKKDGISITNEYDFDTSVPFYAKFNEKGQFIPVPQSDNEGVHQGTLMKKSDYEKLTKQKANLSDHEILVYQKGGDSKDAKQLAHKSSLSDGKQRYQIKDKLSSIKNYPDGTNSVYPEIIIVTANDADYQELASTYFDSKASDLVDEHMASWTTRQILFDTDANDDQKDQFFGDLQNKNSATPYNKSIISVQDKSIVLKMSNALYGGFFFIGILFSLSFILATGLMIYYKQISEGKADRDQFDILQKVGMSKNEIKKTIRSQIVWLFGLPIVVSIAHLGFAFPMIQKLLLAFAVPMSVAVYWIMAITILLMIVIYFAIYKITSRTYFKQVTELQR</sequence>
<dbReference type="RefSeq" id="WP_213819778.1">
    <property type="nucleotide sequence ID" value="NZ_JAAMFI010000002.1"/>
</dbReference>
<feature type="transmembrane region" description="Helical" evidence="6">
    <location>
        <begin position="602"/>
        <end position="621"/>
    </location>
</feature>
<keyword evidence="2 6" id="KW-1003">Cell membrane</keyword>
<feature type="transmembrane region" description="Helical" evidence="6">
    <location>
        <begin position="59"/>
        <end position="79"/>
    </location>
</feature>
<keyword evidence="6" id="KW-0813">Transport</keyword>
<dbReference type="Proteomes" id="UP001519418">
    <property type="component" value="Unassembled WGS sequence"/>
</dbReference>
<dbReference type="InterPro" id="IPR052536">
    <property type="entry name" value="ABC-4_Integral_Memb_Prot"/>
</dbReference>
<dbReference type="Pfam" id="PF02687">
    <property type="entry name" value="FtsX"/>
    <property type="match status" value="2"/>
</dbReference>
<evidence type="ECO:0000313" key="9">
    <source>
        <dbReference type="Proteomes" id="UP001519418"/>
    </source>
</evidence>
<comment type="subcellular location">
    <subcellularLocation>
        <location evidence="1 6">Cell membrane</location>
        <topology evidence="1 6">Multi-pass membrane protein</topology>
    </subcellularLocation>
</comment>
<comment type="similarity">
    <text evidence="6">Belongs to the ABC-4 integral membrane protein family.</text>
</comment>